<dbReference type="InterPro" id="IPR001279">
    <property type="entry name" value="Metallo-B-lactamas"/>
</dbReference>
<accession>A0A0F8BWL8</accession>
<proteinExistence type="predicted"/>
<dbReference type="EC" id="3.1.26.11" evidence="3"/>
<dbReference type="EMBL" id="LBBL01000023">
    <property type="protein sequence ID" value="KKF96943.1"/>
    <property type="molecule type" value="Genomic_DNA"/>
</dbReference>
<keyword evidence="4" id="KW-1185">Reference proteome</keyword>
<reference evidence="3 4" key="1">
    <citation type="submission" date="2015-04" db="EMBL/GenBank/DDBJ databases">
        <title>Genome sequence of Ceratocystis platani, a major pathogen of plane trees.</title>
        <authorList>
            <person name="Belbahri L."/>
        </authorList>
    </citation>
    <scope>NUCLEOTIDE SEQUENCE [LARGE SCALE GENOMIC DNA]</scope>
    <source>
        <strain evidence="3 4">CFO</strain>
    </source>
</reference>
<feature type="domain" description="Metallo-beta-lactamase" evidence="2">
    <location>
        <begin position="63"/>
        <end position="160"/>
    </location>
</feature>
<name>A0A0F8BWL8_CERFI</name>
<feature type="region of interest" description="Disordered" evidence="1">
    <location>
        <begin position="117"/>
        <end position="155"/>
    </location>
</feature>
<evidence type="ECO:0000313" key="3">
    <source>
        <dbReference type="EMBL" id="KKF96943.1"/>
    </source>
</evidence>
<protein>
    <submittedName>
        <fullName evidence="3">Nuclear ribonuclease Z</fullName>
        <ecNumber evidence="3">3.1.26.11</ecNumber>
    </submittedName>
</protein>
<dbReference type="GO" id="GO:0042781">
    <property type="term" value="F:3'-tRNA processing endoribonuclease activity"/>
    <property type="evidence" value="ECO:0007669"/>
    <property type="project" value="UniProtKB-EC"/>
</dbReference>
<evidence type="ECO:0000259" key="2">
    <source>
        <dbReference type="Pfam" id="PF00753"/>
    </source>
</evidence>
<dbReference type="SUPFAM" id="SSF56281">
    <property type="entry name" value="Metallo-hydrolase/oxidoreductase"/>
    <property type="match status" value="1"/>
</dbReference>
<dbReference type="Proteomes" id="UP000034841">
    <property type="component" value="Unassembled WGS sequence"/>
</dbReference>
<evidence type="ECO:0000313" key="4">
    <source>
        <dbReference type="Proteomes" id="UP000034841"/>
    </source>
</evidence>
<keyword evidence="3" id="KW-0378">Hydrolase</keyword>
<dbReference type="OrthoDB" id="527344at2759"/>
<evidence type="ECO:0000256" key="1">
    <source>
        <dbReference type="SAM" id="MobiDB-lite"/>
    </source>
</evidence>
<organism evidence="3 4">
    <name type="scientific">Ceratocystis fimbriata f. sp. platani</name>
    <dbReference type="NCBI Taxonomy" id="88771"/>
    <lineage>
        <taxon>Eukaryota</taxon>
        <taxon>Fungi</taxon>
        <taxon>Dikarya</taxon>
        <taxon>Ascomycota</taxon>
        <taxon>Pezizomycotina</taxon>
        <taxon>Sordariomycetes</taxon>
        <taxon>Hypocreomycetidae</taxon>
        <taxon>Microascales</taxon>
        <taxon>Ceratocystidaceae</taxon>
        <taxon>Ceratocystis</taxon>
    </lineage>
</organism>
<dbReference type="AlphaFoldDB" id="A0A0F8BWL8"/>
<comment type="caution">
    <text evidence="3">The sequence shown here is derived from an EMBL/GenBank/DDBJ whole genome shotgun (WGS) entry which is preliminary data.</text>
</comment>
<dbReference type="PANTHER" id="PTHR46504">
    <property type="entry name" value="TRNASE Z TRZ1"/>
    <property type="match status" value="1"/>
</dbReference>
<dbReference type="Gene3D" id="3.60.15.10">
    <property type="entry name" value="Ribonuclease Z/Hydroxyacylglutathione hydrolase-like"/>
    <property type="match status" value="1"/>
</dbReference>
<dbReference type="PANTHER" id="PTHR46504:SF2">
    <property type="entry name" value="TRNASE Z TRZ1"/>
    <property type="match status" value="1"/>
</dbReference>
<dbReference type="Pfam" id="PF00753">
    <property type="entry name" value="Lactamase_B"/>
    <property type="match status" value="1"/>
</dbReference>
<gene>
    <name evidence="3" type="primary">NUZ</name>
    <name evidence="3" type="ORF">CFO_g717</name>
</gene>
<sequence>MAPATFAQALPQSTRSEVLEWTFPKPFNHLVLTGRSRAGWHTSFIIPQLDLVLDVGYVVNKVRPNQVFITHGHTDHSGRVPVFISRTRCPDIYCPAELKSAMDAYAMYSRVMNEGGNVGPCKPEGGEDQGTGNNNDAEGEDDDDDGRGPPGPKWLDTHVSFGMKDGDVVPLRKIKSDIVATAFNCDHTVPCIGYVFSQINNKLKPEYTGLKGPELKKLRQSGAEITAPVKANIFAFCGDTTTKPLEAEPQWLKDGIPVVIVECSFLYPEHIAQARKTKHVYWGDIEPIIRKWPKTTFVLMHFSLRYTDKEIRDFFYSMEDAPANMVIWSDGCRDDDIN</sequence>
<dbReference type="InterPro" id="IPR036866">
    <property type="entry name" value="RibonucZ/Hydroxyglut_hydro"/>
</dbReference>